<keyword evidence="2" id="KW-1185">Reference proteome</keyword>
<evidence type="ECO:0000313" key="3">
    <source>
        <dbReference type="RefSeq" id="XP_010241449.2"/>
    </source>
</evidence>
<dbReference type="OMA" id="NDHESSC"/>
<proteinExistence type="predicted"/>
<dbReference type="OrthoDB" id="913780at2759"/>
<dbReference type="eggNOG" id="ENOG502RS12">
    <property type="taxonomic scope" value="Eukaryota"/>
</dbReference>
<dbReference type="Gene3D" id="3.40.30.10">
    <property type="entry name" value="Glutaredoxin"/>
    <property type="match status" value="1"/>
</dbReference>
<reference evidence="3" key="1">
    <citation type="submission" date="2025-08" db="UniProtKB">
        <authorList>
            <consortium name="RefSeq"/>
        </authorList>
    </citation>
    <scope>IDENTIFICATION</scope>
</reference>
<dbReference type="RefSeq" id="XP_010241449.2">
    <property type="nucleotide sequence ID" value="XM_010243147.2"/>
</dbReference>
<sequence length="399" mass="43193">MLCSTTAVFLKISRRRIQAMEVSGVVFRSVPSLSSAGFDTQYLKASSSCLCVDAGSRSSGNLRIVGPRDPNVVIKTRTFSGNSSSGFSNNGHLQYYVPPRSGGDKKEKVKEKSSEIATRKKRSKLIKGLSKDLLKFSGMDFGLEVENGMVAEVKGKMFTEAAKALLAQLQQLRAKEKEMKRKRKQEKTKMKAAQMKSRVNRESSAGYSESIDSECEEIGDMSCLRNDTPETKLDEPEQEVGAVQTSPSEPIIQGDKDKIEDCSADICKRECHNGSDASCCSGSSVGVNDQSNLANGASTKRIEVCMGGKCKKLGAEMLLTEFKKRLGVEGAVVGCKCMGKCRDGANVRILNGLGVEGKDESVRGPSNHLFIGVGLKDVATIVESFFGEERDDFGLLTVS</sequence>
<accession>A0A1U7Z2I6</accession>
<dbReference type="FunCoup" id="A0A1U7Z2I6">
    <property type="interactions" value="172"/>
</dbReference>
<dbReference type="AlphaFoldDB" id="A0A1U7Z2I6"/>
<evidence type="ECO:0000313" key="2">
    <source>
        <dbReference type="Proteomes" id="UP000189703"/>
    </source>
</evidence>
<dbReference type="STRING" id="4432.A0A1U7Z2I6"/>
<dbReference type="CDD" id="cd02980">
    <property type="entry name" value="TRX_Fd_family"/>
    <property type="match status" value="1"/>
</dbReference>
<dbReference type="Proteomes" id="UP000189703">
    <property type="component" value="Unplaced"/>
</dbReference>
<dbReference type="KEGG" id="nnu:104586047"/>
<name>A0A1U7Z2I6_NELNU</name>
<protein>
    <submittedName>
        <fullName evidence="3">Uncharacterized protein LOC104586047</fullName>
    </submittedName>
</protein>
<dbReference type="GeneID" id="104586047"/>
<gene>
    <name evidence="3" type="primary">LOC104586047</name>
</gene>
<dbReference type="InParanoid" id="A0A1U7Z2I6"/>
<dbReference type="SUPFAM" id="SSF52833">
    <property type="entry name" value="Thioredoxin-like"/>
    <property type="match status" value="1"/>
</dbReference>
<organism evidence="2 3">
    <name type="scientific">Nelumbo nucifera</name>
    <name type="common">Sacred lotus</name>
    <dbReference type="NCBI Taxonomy" id="4432"/>
    <lineage>
        <taxon>Eukaryota</taxon>
        <taxon>Viridiplantae</taxon>
        <taxon>Streptophyta</taxon>
        <taxon>Embryophyta</taxon>
        <taxon>Tracheophyta</taxon>
        <taxon>Spermatophyta</taxon>
        <taxon>Magnoliopsida</taxon>
        <taxon>Proteales</taxon>
        <taxon>Nelumbonaceae</taxon>
        <taxon>Nelumbo</taxon>
    </lineage>
</organism>
<evidence type="ECO:0000256" key="1">
    <source>
        <dbReference type="SAM" id="MobiDB-lite"/>
    </source>
</evidence>
<feature type="region of interest" description="Disordered" evidence="1">
    <location>
        <begin position="230"/>
        <end position="254"/>
    </location>
</feature>
<feature type="region of interest" description="Disordered" evidence="1">
    <location>
        <begin position="180"/>
        <end position="206"/>
    </location>
</feature>
<dbReference type="InterPro" id="IPR036249">
    <property type="entry name" value="Thioredoxin-like_sf"/>
</dbReference>